<dbReference type="InterPro" id="IPR032466">
    <property type="entry name" value="Metal_Hydrolase"/>
</dbReference>
<dbReference type="AlphaFoldDB" id="A0A3M8RDB7"/>
<dbReference type="CDD" id="cd01317">
    <property type="entry name" value="DHOase_IIa"/>
    <property type="match status" value="1"/>
</dbReference>
<dbReference type="SUPFAM" id="SSF51338">
    <property type="entry name" value="Composite domain of metallo-dependent hydrolases"/>
    <property type="match status" value="1"/>
</dbReference>
<reference evidence="3" key="1">
    <citation type="submission" date="2018-10" db="EMBL/GenBank/DDBJ databases">
        <title>Acidithiobacillus sulfuriphilus sp. nov.: an extremely acidophilic sulfur-oxidizing chemolithotroph isolated from a neutral pH environment.</title>
        <authorList>
            <person name="Falagan C."/>
            <person name="Moya-Beltran A."/>
            <person name="Quatrini R."/>
            <person name="Johnson D.B."/>
        </authorList>
    </citation>
    <scope>NUCLEOTIDE SEQUENCE [LARGE SCALE GENOMIC DNA]</scope>
    <source>
        <strain evidence="3">CJ-2</strain>
    </source>
</reference>
<dbReference type="Gene3D" id="2.30.40.10">
    <property type="entry name" value="Urease, subunit C, domain 1"/>
    <property type="match status" value="1"/>
</dbReference>
<dbReference type="GO" id="GO:0004151">
    <property type="term" value="F:dihydroorotase activity"/>
    <property type="evidence" value="ECO:0007669"/>
    <property type="project" value="InterPro"/>
</dbReference>
<comment type="caution">
    <text evidence="3">The sequence shown here is derived from an EMBL/GenBank/DDBJ whole genome shotgun (WGS) entry which is preliminary data.</text>
</comment>
<organism evidence="3">
    <name type="scientific">Acidithiobacillus sulfuriphilus</name>
    <dbReference type="NCBI Taxonomy" id="1867749"/>
    <lineage>
        <taxon>Bacteria</taxon>
        <taxon>Pseudomonadati</taxon>
        <taxon>Pseudomonadota</taxon>
        <taxon>Acidithiobacillia</taxon>
        <taxon>Acidithiobacillales</taxon>
        <taxon>Acidithiobacillaceae</taxon>
        <taxon>Acidithiobacillus</taxon>
    </lineage>
</organism>
<dbReference type="EMBL" id="RIZI01000138">
    <property type="protein sequence ID" value="RNF66589.1"/>
    <property type="molecule type" value="Genomic_DNA"/>
</dbReference>
<dbReference type="GO" id="GO:0006221">
    <property type="term" value="P:pyrimidine nucleotide biosynthetic process"/>
    <property type="evidence" value="ECO:0007669"/>
    <property type="project" value="UniProtKB-KW"/>
</dbReference>
<dbReference type="RefSeq" id="WP_123102605.1">
    <property type="nucleotide sequence ID" value="NZ_CP127527.1"/>
</dbReference>
<accession>A0A3M8RDB7</accession>
<dbReference type="GO" id="GO:0046872">
    <property type="term" value="F:metal ion binding"/>
    <property type="evidence" value="ECO:0007669"/>
    <property type="project" value="InterPro"/>
</dbReference>
<name>A0A3M8RDB7_9PROT</name>
<dbReference type="OrthoDB" id="9803027at2"/>
<evidence type="ECO:0000313" key="3">
    <source>
        <dbReference type="EMBL" id="RNF66589.1"/>
    </source>
</evidence>
<sequence length="424" mass="44211">MRRLLRGAHIIDPATGFDAVADLAIAGGRILARGQIPGDFMAEEVLDGSGLVACPGLVEMALQAHTPGHGRDGDLASELRAAVAGGVVHVALSPDTDPCADTAGVIHQQRAMAAALGLAKVYPTGALTRQLAGEALSEMATLQEAGAVAFSQGGRAVSNGALLRLALAYAADFALPVLLHSEDALLAADGVMHEGALSVRLGLAGRTAIAEQVGVMRDLAIAQLVDCPVHLRHLSTMAALDAVQAARRRGQQLTADVSVHHLLLTEQDVGLFNTRAKVLPPLRPGGERGALRQALAQGQIDVISSDHCPWGVDRMGQTFAQAPFGIAAVELLLPLTLRLVDEGVVDLATAIGLLTTGPARALGLPTPSLAPGAPADLCIFAADQYFVVDPRQLVSRGKNLPYGQWELRGKVRYTLVDGHLVYRA</sequence>
<dbReference type="GO" id="GO:0004038">
    <property type="term" value="F:allantoinase activity"/>
    <property type="evidence" value="ECO:0007669"/>
    <property type="project" value="TreeGrafter"/>
</dbReference>
<dbReference type="InterPro" id="IPR013108">
    <property type="entry name" value="Amidohydro_3"/>
</dbReference>
<feature type="domain" description="Amidohydrolase 3" evidence="2">
    <location>
        <begin position="230"/>
        <end position="422"/>
    </location>
</feature>
<gene>
    <name evidence="3" type="ORF">EC580_04520</name>
</gene>
<evidence type="ECO:0000256" key="1">
    <source>
        <dbReference type="ARBA" id="ARBA00022975"/>
    </source>
</evidence>
<dbReference type="Pfam" id="PF07969">
    <property type="entry name" value="Amidohydro_3"/>
    <property type="match status" value="1"/>
</dbReference>
<proteinExistence type="predicted"/>
<dbReference type="NCBIfam" id="TIGR00857">
    <property type="entry name" value="pyrC_multi"/>
    <property type="match status" value="1"/>
</dbReference>
<dbReference type="InterPro" id="IPR004722">
    <property type="entry name" value="DHOase"/>
</dbReference>
<dbReference type="InterPro" id="IPR011059">
    <property type="entry name" value="Metal-dep_hydrolase_composite"/>
</dbReference>
<dbReference type="PANTHER" id="PTHR43668">
    <property type="entry name" value="ALLANTOINASE"/>
    <property type="match status" value="1"/>
</dbReference>
<dbReference type="Gene3D" id="3.20.20.140">
    <property type="entry name" value="Metal-dependent hydrolases"/>
    <property type="match status" value="1"/>
</dbReference>
<dbReference type="GO" id="GO:0006145">
    <property type="term" value="P:purine nucleobase catabolic process"/>
    <property type="evidence" value="ECO:0007669"/>
    <property type="project" value="TreeGrafter"/>
</dbReference>
<dbReference type="PANTHER" id="PTHR43668:SF2">
    <property type="entry name" value="ALLANTOINASE"/>
    <property type="match status" value="1"/>
</dbReference>
<dbReference type="InterPro" id="IPR050138">
    <property type="entry name" value="DHOase/Allantoinase_Hydrolase"/>
</dbReference>
<dbReference type="GO" id="GO:0005737">
    <property type="term" value="C:cytoplasm"/>
    <property type="evidence" value="ECO:0007669"/>
    <property type="project" value="TreeGrafter"/>
</dbReference>
<keyword evidence="1" id="KW-0665">Pyrimidine biosynthesis</keyword>
<protein>
    <submittedName>
        <fullName evidence="3">Dihydroorotase</fullName>
    </submittedName>
</protein>
<evidence type="ECO:0000259" key="2">
    <source>
        <dbReference type="Pfam" id="PF07969"/>
    </source>
</evidence>
<dbReference type="SUPFAM" id="SSF51556">
    <property type="entry name" value="Metallo-dependent hydrolases"/>
    <property type="match status" value="1"/>
</dbReference>